<dbReference type="EMBL" id="JABCKV010001723">
    <property type="protein sequence ID" value="KAG5639906.1"/>
    <property type="molecule type" value="Genomic_DNA"/>
</dbReference>
<dbReference type="AlphaFoldDB" id="A0A9P7FYZ2"/>
<dbReference type="Proteomes" id="UP000775547">
    <property type="component" value="Unassembled WGS sequence"/>
</dbReference>
<keyword evidence="3" id="KW-1185">Reference proteome</keyword>
<feature type="region of interest" description="Disordered" evidence="1">
    <location>
        <begin position="132"/>
        <end position="158"/>
    </location>
</feature>
<dbReference type="OrthoDB" id="3118566at2759"/>
<evidence type="ECO:0000313" key="3">
    <source>
        <dbReference type="Proteomes" id="UP000775547"/>
    </source>
</evidence>
<evidence type="ECO:0000256" key="1">
    <source>
        <dbReference type="SAM" id="MobiDB-lite"/>
    </source>
</evidence>
<comment type="caution">
    <text evidence="2">The sequence shown here is derived from an EMBL/GenBank/DDBJ whole genome shotgun (WGS) entry which is preliminary data.</text>
</comment>
<feature type="compositionally biased region" description="Polar residues" evidence="1">
    <location>
        <begin position="132"/>
        <end position="148"/>
    </location>
</feature>
<accession>A0A9P7FYZ2</accession>
<reference evidence="2" key="1">
    <citation type="submission" date="2020-07" db="EMBL/GenBank/DDBJ databases">
        <authorList>
            <person name="Nieuwenhuis M."/>
            <person name="Van De Peppel L.J.J."/>
        </authorList>
    </citation>
    <scope>NUCLEOTIDE SEQUENCE</scope>
    <source>
        <strain evidence="2">AP01</strain>
        <tissue evidence="2">Mycelium</tissue>
    </source>
</reference>
<reference evidence="2" key="2">
    <citation type="submission" date="2021-10" db="EMBL/GenBank/DDBJ databases">
        <title>Phylogenomics reveals ancestral predisposition of the termite-cultivated fungus Termitomyces towards a domesticated lifestyle.</title>
        <authorList>
            <person name="Auxier B."/>
            <person name="Grum-Grzhimaylo A."/>
            <person name="Cardenas M.E."/>
            <person name="Lodge J.D."/>
            <person name="Laessoe T."/>
            <person name="Pedersen O."/>
            <person name="Smith M.E."/>
            <person name="Kuyper T.W."/>
            <person name="Franco-Molano E.A."/>
            <person name="Baroni T.J."/>
            <person name="Aanen D.K."/>
        </authorList>
    </citation>
    <scope>NUCLEOTIDE SEQUENCE</scope>
    <source>
        <strain evidence="2">AP01</strain>
        <tissue evidence="2">Mycelium</tissue>
    </source>
</reference>
<organism evidence="2 3">
    <name type="scientific">Asterophora parasitica</name>
    <dbReference type="NCBI Taxonomy" id="117018"/>
    <lineage>
        <taxon>Eukaryota</taxon>
        <taxon>Fungi</taxon>
        <taxon>Dikarya</taxon>
        <taxon>Basidiomycota</taxon>
        <taxon>Agaricomycotina</taxon>
        <taxon>Agaricomycetes</taxon>
        <taxon>Agaricomycetidae</taxon>
        <taxon>Agaricales</taxon>
        <taxon>Tricholomatineae</taxon>
        <taxon>Lyophyllaceae</taxon>
        <taxon>Asterophora</taxon>
    </lineage>
</organism>
<protein>
    <recommendedName>
        <fullName evidence="4">Retrotransposon gag domain-containing protein</fullName>
    </recommendedName>
</protein>
<evidence type="ECO:0008006" key="4">
    <source>
        <dbReference type="Google" id="ProtNLM"/>
    </source>
</evidence>
<proteinExistence type="predicted"/>
<feature type="non-terminal residue" evidence="2">
    <location>
        <position position="158"/>
    </location>
</feature>
<evidence type="ECO:0000313" key="2">
    <source>
        <dbReference type="EMBL" id="KAG5639906.1"/>
    </source>
</evidence>
<name>A0A9P7FYZ2_9AGAR</name>
<gene>
    <name evidence="2" type="ORF">DXG03_002510</name>
</gene>
<sequence length="158" mass="17719">MAQLQRCMNAEDADPDAKPWPTTKVIFEELTARFEVVSECDYALQKIKNLKQDSMKIDDFLVEFEALATKSNISETQTIDLLEQNVNSEIIQTLFWQGKRKTVLAEATTEILQISRAMEMYRFMKGNQRLSGWTSRAGTGGNQQSAGGSNPRPPAATP</sequence>